<dbReference type="InterPro" id="IPR006533">
    <property type="entry name" value="T6SS_Vgr_RhsGE"/>
</dbReference>
<gene>
    <name evidence="7" type="primary">tssI</name>
    <name evidence="7" type="ORF">FAZ69_07275</name>
</gene>
<organism evidence="7 8">
    <name type="scientific">Trinickia terrae</name>
    <dbReference type="NCBI Taxonomy" id="2571161"/>
    <lineage>
        <taxon>Bacteria</taxon>
        <taxon>Pseudomonadati</taxon>
        <taxon>Pseudomonadota</taxon>
        <taxon>Betaproteobacteria</taxon>
        <taxon>Burkholderiales</taxon>
        <taxon>Burkholderiaceae</taxon>
        <taxon>Trinickia</taxon>
    </lineage>
</organism>
<dbReference type="RefSeq" id="WP_136893273.1">
    <property type="nucleotide sequence ID" value="NZ_SWJE01000003.1"/>
</dbReference>
<dbReference type="AlphaFoldDB" id="A0A4U1ICB0"/>
<feature type="domain" description="Gp5/Type VI secretion system Vgr C-terminal trimerisation" evidence="6">
    <location>
        <begin position="501"/>
        <end position="607"/>
    </location>
</feature>
<dbReference type="Gene3D" id="2.30.110.50">
    <property type="match status" value="1"/>
</dbReference>
<feature type="compositionally biased region" description="Low complexity" evidence="4">
    <location>
        <begin position="700"/>
        <end position="715"/>
    </location>
</feature>
<dbReference type="OrthoDB" id="1907165at2"/>
<dbReference type="Pfam" id="PF05954">
    <property type="entry name" value="Phage_GPD"/>
    <property type="match status" value="1"/>
</dbReference>
<dbReference type="InterPro" id="IPR006531">
    <property type="entry name" value="Gp5/Vgr_OB"/>
</dbReference>
<evidence type="ECO:0000259" key="5">
    <source>
        <dbReference type="Pfam" id="PF04717"/>
    </source>
</evidence>
<reference evidence="7 8" key="1">
    <citation type="submission" date="2019-04" db="EMBL/GenBank/DDBJ databases">
        <title>Trinickia sp. 7GSK02, isolated from subtropical forest soil.</title>
        <authorList>
            <person name="Gao Z.-H."/>
            <person name="Qiu L.-H."/>
        </authorList>
    </citation>
    <scope>NUCLEOTIDE SEQUENCE [LARGE SCALE GENOMIC DNA]</scope>
    <source>
        <strain evidence="7 8">7GSK02</strain>
    </source>
</reference>
<dbReference type="GO" id="GO:0005576">
    <property type="term" value="C:extracellular region"/>
    <property type="evidence" value="ECO:0007669"/>
    <property type="project" value="UniProtKB-SubCell"/>
</dbReference>
<proteinExistence type="inferred from homology"/>
<evidence type="ECO:0000256" key="3">
    <source>
        <dbReference type="ARBA" id="ARBA00022525"/>
    </source>
</evidence>
<accession>A0A4U1ICB0</accession>
<dbReference type="SUPFAM" id="SSF69255">
    <property type="entry name" value="gp5 N-terminal domain-like"/>
    <property type="match status" value="1"/>
</dbReference>
<evidence type="ECO:0000256" key="1">
    <source>
        <dbReference type="ARBA" id="ARBA00004613"/>
    </source>
</evidence>
<evidence type="ECO:0000256" key="2">
    <source>
        <dbReference type="ARBA" id="ARBA00005558"/>
    </source>
</evidence>
<dbReference type="Pfam" id="PF04717">
    <property type="entry name" value="Phage_base_V"/>
    <property type="match status" value="1"/>
</dbReference>
<dbReference type="Gene3D" id="4.10.220.110">
    <property type="match status" value="1"/>
</dbReference>
<dbReference type="NCBIfam" id="TIGR03361">
    <property type="entry name" value="VI_Rhs_Vgr"/>
    <property type="match status" value="1"/>
</dbReference>
<dbReference type="SUPFAM" id="SSF69349">
    <property type="entry name" value="Phage fibre proteins"/>
    <property type="match status" value="1"/>
</dbReference>
<evidence type="ECO:0000259" key="6">
    <source>
        <dbReference type="Pfam" id="PF22178"/>
    </source>
</evidence>
<feature type="domain" description="Gp5/Type VI secretion system Vgr protein OB-fold" evidence="5">
    <location>
        <begin position="417"/>
        <end position="484"/>
    </location>
</feature>
<feature type="region of interest" description="Disordered" evidence="4">
    <location>
        <begin position="645"/>
        <end position="677"/>
    </location>
</feature>
<sequence length="726" mass="80250">MLTKESISSFSKTRTVTITSNTMPHLLGQPALSFRSLYGSEHLSELYEYVIDLRTPDDFDLSLDATANLDIEAMIASEMTVAIELDGIGAGRREISGLVTQASSLGQDGRCNVYRVVLHPWLWLATLTSDYRIFQDKTVIEIIDTVLSDYPYPVEKRLDPAKYAISGESEKNEPRAFQVQYGETDFAFVQRLMEEWGIYWFFEHSDGKHRLVLCDHVGAHRKSPNAAYQTIEHYPQGGKIDIEYLHTFTTRETLRTGGVVIDDFDFTRPRARLAAISRQPRNTRWEKSERFEWPGDYTDSKHGELISHVRAEELRAAGKRATAEGNVRGLACGQTFALSNHRRTEANREYLVIASALELVETADESGAGFEYSCANELLVQPTSEVFRPERKTPRPVTAGPQSAIVVGPPGEELWTDEYGRVKVRFLWDRYARNDETDSCWVRVSQAWAGSNFGGIYIPRIGQEVIVDFMHGDPDRPLILGSLYNSITRPPWELPGNATQSGFMSRTITGGRQNYNGIRFEDKTGSEEFMIQAEKDMNHTTKNEETHIVGTHYKLGVGFVHQVAVGLDFSTAVGADMTTVVGGSQSTSVGGEIGIRVGSSFEVSSGHELTLICGAASLSMSSDGEIKLIGKKVRIEGNDDEVVIQGSPLQLNPGDSEEPEKPKAVPTPPIIEPIETEKSVSKEELIKAIRERLEKLAGAASATAAAAKGGSSTSANTNQQTGSYDE</sequence>
<dbReference type="Gene3D" id="2.40.50.230">
    <property type="entry name" value="Gp5 N-terminal domain"/>
    <property type="match status" value="1"/>
</dbReference>
<dbReference type="Proteomes" id="UP000305539">
    <property type="component" value="Unassembled WGS sequence"/>
</dbReference>
<keyword evidence="3" id="KW-0964">Secreted</keyword>
<dbReference type="PANTHER" id="PTHR32305">
    <property type="match status" value="1"/>
</dbReference>
<dbReference type="InterPro" id="IPR017847">
    <property type="entry name" value="T6SS_RhsGE_Vgr_subset"/>
</dbReference>
<dbReference type="InterPro" id="IPR050708">
    <property type="entry name" value="T6SS_VgrG/RHS"/>
</dbReference>
<keyword evidence="8" id="KW-1185">Reference proteome</keyword>
<evidence type="ECO:0000256" key="4">
    <source>
        <dbReference type="SAM" id="MobiDB-lite"/>
    </source>
</evidence>
<evidence type="ECO:0000313" key="7">
    <source>
        <dbReference type="EMBL" id="TKC91157.1"/>
    </source>
</evidence>
<dbReference type="Pfam" id="PF22178">
    <property type="entry name" value="Gp5_trimer_C"/>
    <property type="match status" value="1"/>
</dbReference>
<comment type="subcellular location">
    <subcellularLocation>
        <location evidence="1">Secreted</location>
    </subcellularLocation>
</comment>
<protein>
    <submittedName>
        <fullName evidence="7">Type VI secretion system tip protein VgrG</fullName>
    </submittedName>
</protein>
<dbReference type="Gene3D" id="3.55.50.10">
    <property type="entry name" value="Baseplate protein-like domains"/>
    <property type="match status" value="1"/>
</dbReference>
<dbReference type="NCBIfam" id="TIGR01646">
    <property type="entry name" value="vgr_GE"/>
    <property type="match status" value="1"/>
</dbReference>
<name>A0A4U1ICB0_9BURK</name>
<feature type="compositionally biased region" description="Polar residues" evidence="4">
    <location>
        <begin position="716"/>
        <end position="726"/>
    </location>
</feature>
<feature type="region of interest" description="Disordered" evidence="4">
    <location>
        <begin position="700"/>
        <end position="726"/>
    </location>
</feature>
<dbReference type="SUPFAM" id="SSF69279">
    <property type="entry name" value="Phage tail proteins"/>
    <property type="match status" value="2"/>
</dbReference>
<evidence type="ECO:0000313" key="8">
    <source>
        <dbReference type="Proteomes" id="UP000305539"/>
    </source>
</evidence>
<dbReference type="InterPro" id="IPR037026">
    <property type="entry name" value="Vgr_OB-fold_dom_sf"/>
</dbReference>
<comment type="caution">
    <text evidence="7">The sequence shown here is derived from an EMBL/GenBank/DDBJ whole genome shotgun (WGS) entry which is preliminary data.</text>
</comment>
<dbReference type="InterPro" id="IPR054030">
    <property type="entry name" value="Gp5_Vgr_C"/>
</dbReference>
<comment type="similarity">
    <text evidence="2">Belongs to the VgrG protein family.</text>
</comment>
<dbReference type="EMBL" id="SWJE01000003">
    <property type="protein sequence ID" value="TKC91157.1"/>
    <property type="molecule type" value="Genomic_DNA"/>
</dbReference>
<dbReference type="PANTHER" id="PTHR32305:SF15">
    <property type="entry name" value="PROTEIN RHSA-RELATED"/>
    <property type="match status" value="1"/>
</dbReference>